<sequence length="60" mass="6576">MRDVVTADDPQAWMAGLDALFARMTGRFGRVEPRRPARAYVMGLLAPVERKTAQLTAGVS</sequence>
<proteinExistence type="predicted"/>
<accession>A0A7W8AC70</accession>
<evidence type="ECO:0000313" key="2">
    <source>
        <dbReference type="Proteomes" id="UP000568380"/>
    </source>
</evidence>
<keyword evidence="2" id="KW-1185">Reference proteome</keyword>
<organism evidence="1 2">
    <name type="scientific">Nonomuraea endophytica</name>
    <dbReference type="NCBI Taxonomy" id="714136"/>
    <lineage>
        <taxon>Bacteria</taxon>
        <taxon>Bacillati</taxon>
        <taxon>Actinomycetota</taxon>
        <taxon>Actinomycetes</taxon>
        <taxon>Streptosporangiales</taxon>
        <taxon>Streptosporangiaceae</taxon>
        <taxon>Nonomuraea</taxon>
    </lineage>
</organism>
<reference evidence="1 2" key="1">
    <citation type="submission" date="2020-08" db="EMBL/GenBank/DDBJ databases">
        <title>Genomic Encyclopedia of Type Strains, Phase IV (KMG-IV): sequencing the most valuable type-strain genomes for metagenomic binning, comparative biology and taxonomic classification.</title>
        <authorList>
            <person name="Goeker M."/>
        </authorList>
    </citation>
    <scope>NUCLEOTIDE SEQUENCE [LARGE SCALE GENOMIC DNA]</scope>
    <source>
        <strain evidence="1 2">DSM 45385</strain>
    </source>
</reference>
<comment type="caution">
    <text evidence="1">The sequence shown here is derived from an EMBL/GenBank/DDBJ whole genome shotgun (WGS) entry which is preliminary data.</text>
</comment>
<dbReference type="EMBL" id="JACHIN010000018">
    <property type="protein sequence ID" value="MBB5083564.1"/>
    <property type="molecule type" value="Genomic_DNA"/>
</dbReference>
<dbReference type="Proteomes" id="UP000568380">
    <property type="component" value="Unassembled WGS sequence"/>
</dbReference>
<dbReference type="AlphaFoldDB" id="A0A7W8AC70"/>
<name>A0A7W8AC70_9ACTN</name>
<protein>
    <submittedName>
        <fullName evidence="1">Uncharacterized protein</fullName>
    </submittedName>
</protein>
<evidence type="ECO:0000313" key="1">
    <source>
        <dbReference type="EMBL" id="MBB5083564.1"/>
    </source>
</evidence>
<dbReference type="RefSeq" id="WP_184972799.1">
    <property type="nucleotide sequence ID" value="NZ_JACHIN010000018.1"/>
</dbReference>
<gene>
    <name evidence="1" type="ORF">HNR40_009069</name>
</gene>